<dbReference type="Proteomes" id="UP001612928">
    <property type="component" value="Unassembled WGS sequence"/>
</dbReference>
<comment type="caution">
    <text evidence="1">The sequence shown here is derived from an EMBL/GenBank/DDBJ whole genome shotgun (WGS) entry which is preliminary data.</text>
</comment>
<protein>
    <submittedName>
        <fullName evidence="1">Uncharacterized protein</fullName>
    </submittedName>
</protein>
<gene>
    <name evidence="1" type="ORF">ACIBP5_25250</name>
</gene>
<reference evidence="1 2" key="1">
    <citation type="submission" date="2024-10" db="EMBL/GenBank/DDBJ databases">
        <title>The Natural Products Discovery Center: Release of the First 8490 Sequenced Strains for Exploring Actinobacteria Biosynthetic Diversity.</title>
        <authorList>
            <person name="Kalkreuter E."/>
            <person name="Kautsar S.A."/>
            <person name="Yang D."/>
            <person name="Bader C.D."/>
            <person name="Teijaro C.N."/>
            <person name="Fluegel L."/>
            <person name="Davis C.M."/>
            <person name="Simpson J.R."/>
            <person name="Lauterbach L."/>
            <person name="Steele A.D."/>
            <person name="Gui C."/>
            <person name="Meng S."/>
            <person name="Li G."/>
            <person name="Viehrig K."/>
            <person name="Ye F."/>
            <person name="Su P."/>
            <person name="Kiefer A.F."/>
            <person name="Nichols A."/>
            <person name="Cepeda A.J."/>
            <person name="Yan W."/>
            <person name="Fan B."/>
            <person name="Jiang Y."/>
            <person name="Adhikari A."/>
            <person name="Zheng C.-J."/>
            <person name="Schuster L."/>
            <person name="Cowan T.M."/>
            <person name="Smanski M.J."/>
            <person name="Chevrette M.G."/>
            <person name="De Carvalho L.P.S."/>
            <person name="Shen B."/>
        </authorList>
    </citation>
    <scope>NUCLEOTIDE SEQUENCE [LARGE SCALE GENOMIC DNA]</scope>
    <source>
        <strain evidence="1 2">NPDC049503</strain>
    </source>
</reference>
<dbReference type="EMBL" id="JBITMB010000006">
    <property type="protein sequence ID" value="MFI7443290.1"/>
    <property type="molecule type" value="Genomic_DNA"/>
</dbReference>
<dbReference type="RefSeq" id="WP_397023431.1">
    <property type="nucleotide sequence ID" value="NZ_JBITMB010000006.1"/>
</dbReference>
<proteinExistence type="predicted"/>
<evidence type="ECO:0000313" key="2">
    <source>
        <dbReference type="Proteomes" id="UP001612928"/>
    </source>
</evidence>
<sequence length="63" mass="7362">MHEPALFNKQEYKRPIKGRFASITDASRRVGAVGDKTLYLDQLVDFGYLARRKARYKQSENKE</sequence>
<accession>A0ABW8A9I9</accession>
<organism evidence="1 2">
    <name type="scientific">Nonomuraea indica</name>
    <dbReference type="NCBI Taxonomy" id="1581193"/>
    <lineage>
        <taxon>Bacteria</taxon>
        <taxon>Bacillati</taxon>
        <taxon>Actinomycetota</taxon>
        <taxon>Actinomycetes</taxon>
        <taxon>Streptosporangiales</taxon>
        <taxon>Streptosporangiaceae</taxon>
        <taxon>Nonomuraea</taxon>
    </lineage>
</organism>
<keyword evidence="2" id="KW-1185">Reference proteome</keyword>
<name>A0ABW8A9I9_9ACTN</name>
<evidence type="ECO:0000313" key="1">
    <source>
        <dbReference type="EMBL" id="MFI7443290.1"/>
    </source>
</evidence>